<keyword evidence="3 5" id="KW-0067">ATP-binding</keyword>
<keyword evidence="2 5" id="KW-0547">Nucleotide-binding</keyword>
<evidence type="ECO:0000256" key="2">
    <source>
        <dbReference type="ARBA" id="ARBA00022741"/>
    </source>
</evidence>
<dbReference type="Gene3D" id="3.40.50.300">
    <property type="entry name" value="P-loop containing nucleotide triphosphate hydrolases"/>
    <property type="match status" value="1"/>
</dbReference>
<keyword evidence="5" id="KW-0963">Cytoplasm</keyword>
<comment type="subcellular location">
    <subcellularLocation>
        <location evidence="5">Cytoplasm</location>
    </subcellularLocation>
</comment>
<keyword evidence="5 7" id="KW-0418">Kinase</keyword>
<evidence type="ECO:0000256" key="6">
    <source>
        <dbReference type="NCBIfam" id="TIGR00152"/>
    </source>
</evidence>
<reference evidence="8" key="1">
    <citation type="submission" date="2016-10" db="EMBL/GenBank/DDBJ databases">
        <authorList>
            <person name="Varghese N."/>
            <person name="Submissions S."/>
        </authorList>
    </citation>
    <scope>NUCLEOTIDE SEQUENCE [LARGE SCALE GENOMIC DNA]</scope>
    <source>
        <strain evidence="8">CGMCC 1.10824</strain>
    </source>
</reference>
<proteinExistence type="inferred from homology"/>
<dbReference type="Pfam" id="PF01121">
    <property type="entry name" value="CoaE"/>
    <property type="match status" value="1"/>
</dbReference>
<evidence type="ECO:0000313" key="7">
    <source>
        <dbReference type="EMBL" id="SDB18304.1"/>
    </source>
</evidence>
<keyword evidence="5" id="KW-0808">Transferase</keyword>
<feature type="binding site" evidence="5">
    <location>
        <begin position="11"/>
        <end position="16"/>
    </location>
    <ligand>
        <name>ATP</name>
        <dbReference type="ChEBI" id="CHEBI:30616"/>
    </ligand>
</feature>
<dbReference type="GO" id="GO:0005737">
    <property type="term" value="C:cytoplasm"/>
    <property type="evidence" value="ECO:0007669"/>
    <property type="project" value="UniProtKB-SubCell"/>
</dbReference>
<dbReference type="OrthoDB" id="9812943at2"/>
<dbReference type="SUPFAM" id="SSF52540">
    <property type="entry name" value="P-loop containing nucleoside triphosphate hydrolases"/>
    <property type="match status" value="1"/>
</dbReference>
<gene>
    <name evidence="5" type="primary">coaE</name>
    <name evidence="7" type="ORF">SAMN02927930_00693</name>
</gene>
<dbReference type="Proteomes" id="UP000199626">
    <property type="component" value="Unassembled WGS sequence"/>
</dbReference>
<dbReference type="CDD" id="cd02022">
    <property type="entry name" value="DPCK"/>
    <property type="match status" value="1"/>
</dbReference>
<evidence type="ECO:0000256" key="3">
    <source>
        <dbReference type="ARBA" id="ARBA00022840"/>
    </source>
</evidence>
<dbReference type="PANTHER" id="PTHR10695">
    <property type="entry name" value="DEPHOSPHO-COA KINASE-RELATED"/>
    <property type="match status" value="1"/>
</dbReference>
<evidence type="ECO:0000256" key="5">
    <source>
        <dbReference type="HAMAP-Rule" id="MF_00376"/>
    </source>
</evidence>
<dbReference type="GO" id="GO:0015937">
    <property type="term" value="P:coenzyme A biosynthetic process"/>
    <property type="evidence" value="ECO:0007669"/>
    <property type="project" value="UniProtKB-UniRule"/>
</dbReference>
<dbReference type="PANTHER" id="PTHR10695:SF46">
    <property type="entry name" value="BIFUNCTIONAL COENZYME A SYNTHASE-RELATED"/>
    <property type="match status" value="1"/>
</dbReference>
<evidence type="ECO:0000256" key="1">
    <source>
        <dbReference type="ARBA" id="ARBA00009018"/>
    </source>
</evidence>
<accession>A0A1G6BCH8</accession>
<dbReference type="STRING" id="1159017.SAMN02927930_00693"/>
<dbReference type="GO" id="GO:0004140">
    <property type="term" value="F:dephospho-CoA kinase activity"/>
    <property type="evidence" value="ECO:0007669"/>
    <property type="project" value="UniProtKB-UniRule"/>
</dbReference>
<comment type="function">
    <text evidence="5">Catalyzes the phosphorylation of the 3'-hydroxyl group of dephosphocoenzyme A to form coenzyme A.</text>
</comment>
<dbReference type="UniPathway" id="UPA00241">
    <property type="reaction ID" value="UER00356"/>
</dbReference>
<organism evidence="7 8">
    <name type="scientific">Pseudidiomarina indica</name>
    <dbReference type="NCBI Taxonomy" id="1159017"/>
    <lineage>
        <taxon>Bacteria</taxon>
        <taxon>Pseudomonadati</taxon>
        <taxon>Pseudomonadota</taxon>
        <taxon>Gammaproteobacteria</taxon>
        <taxon>Alteromonadales</taxon>
        <taxon>Idiomarinaceae</taxon>
        <taxon>Pseudidiomarina</taxon>
    </lineage>
</organism>
<dbReference type="HAMAP" id="MF_00376">
    <property type="entry name" value="Dephospho_CoA_kinase"/>
    <property type="match status" value="1"/>
</dbReference>
<keyword evidence="4 5" id="KW-0173">Coenzyme A biosynthesis</keyword>
<evidence type="ECO:0000313" key="8">
    <source>
        <dbReference type="Proteomes" id="UP000199626"/>
    </source>
</evidence>
<dbReference type="InterPro" id="IPR027417">
    <property type="entry name" value="P-loop_NTPase"/>
</dbReference>
<sequence>MFIVGITGGIGSGKSTVTRLFEKYGITVVDADVIARGIMHVGGEALTAIAQRFGNDALQQNGELNRAWLRERVFSHPEDKAWLNQLTHPLIRQELLAALHRAQSPYVILSAPLLVENGLTALCDRVAVVDVSPALQRERTQRRDSVPLEQVNAIMAAQASRADRLAAAHDIIDNNTTEQNLIPQVERLHELYLHLAQSTPSMIES</sequence>
<name>A0A1G6BCH8_9GAMM</name>
<dbReference type="PROSITE" id="PS51219">
    <property type="entry name" value="DPCK"/>
    <property type="match status" value="1"/>
</dbReference>
<keyword evidence="8" id="KW-1185">Reference proteome</keyword>
<dbReference type="EC" id="2.7.1.24" evidence="5 6"/>
<dbReference type="RefSeq" id="WP_092591791.1">
    <property type="nucleotide sequence ID" value="NZ_FMXN01000003.1"/>
</dbReference>
<dbReference type="InterPro" id="IPR001977">
    <property type="entry name" value="Depp_CoAkinase"/>
</dbReference>
<dbReference type="NCBIfam" id="TIGR00152">
    <property type="entry name" value="dephospho-CoA kinase"/>
    <property type="match status" value="1"/>
</dbReference>
<protein>
    <recommendedName>
        <fullName evidence="5 6">Dephospho-CoA kinase</fullName>
        <ecNumber evidence="5 6">2.7.1.24</ecNumber>
    </recommendedName>
    <alternativeName>
        <fullName evidence="5">Dephosphocoenzyme A kinase</fullName>
    </alternativeName>
</protein>
<dbReference type="GO" id="GO:0005524">
    <property type="term" value="F:ATP binding"/>
    <property type="evidence" value="ECO:0007669"/>
    <property type="project" value="UniProtKB-UniRule"/>
</dbReference>
<comment type="similarity">
    <text evidence="1 5">Belongs to the CoaE family.</text>
</comment>
<evidence type="ECO:0000256" key="4">
    <source>
        <dbReference type="ARBA" id="ARBA00022993"/>
    </source>
</evidence>
<dbReference type="AlphaFoldDB" id="A0A1G6BCH8"/>
<comment type="pathway">
    <text evidence="5">Cofactor biosynthesis; coenzyme A biosynthesis; CoA from (R)-pantothenate: step 5/5.</text>
</comment>
<dbReference type="EMBL" id="FMXN01000003">
    <property type="protein sequence ID" value="SDB18304.1"/>
    <property type="molecule type" value="Genomic_DNA"/>
</dbReference>
<comment type="catalytic activity">
    <reaction evidence="5">
        <text>3'-dephospho-CoA + ATP = ADP + CoA + H(+)</text>
        <dbReference type="Rhea" id="RHEA:18245"/>
        <dbReference type="ChEBI" id="CHEBI:15378"/>
        <dbReference type="ChEBI" id="CHEBI:30616"/>
        <dbReference type="ChEBI" id="CHEBI:57287"/>
        <dbReference type="ChEBI" id="CHEBI:57328"/>
        <dbReference type="ChEBI" id="CHEBI:456216"/>
        <dbReference type="EC" id="2.7.1.24"/>
    </reaction>
</comment>